<feature type="domain" description="Integrase catalytic" evidence="1">
    <location>
        <begin position="172"/>
        <end position="333"/>
    </location>
</feature>
<dbReference type="GO" id="GO:0003676">
    <property type="term" value="F:nucleic acid binding"/>
    <property type="evidence" value="ECO:0007669"/>
    <property type="project" value="InterPro"/>
</dbReference>
<reference evidence="2 3" key="1">
    <citation type="journal article" date="2015" name="Nature">
        <title>rRNA introns, odd ribosomes, and small enigmatic genomes across a large radiation of phyla.</title>
        <authorList>
            <person name="Brown C.T."/>
            <person name="Hug L.A."/>
            <person name="Thomas B.C."/>
            <person name="Sharon I."/>
            <person name="Castelle C.J."/>
            <person name="Singh A."/>
            <person name="Wilkins M.J."/>
            <person name="Williams K.H."/>
            <person name="Banfield J.F."/>
        </authorList>
    </citation>
    <scope>NUCLEOTIDE SEQUENCE [LARGE SCALE GENOMIC DNA]</scope>
</reference>
<dbReference type="Pfam" id="PF13683">
    <property type="entry name" value="rve_3"/>
    <property type="match status" value="1"/>
</dbReference>
<organism evidence="2 3">
    <name type="scientific">Candidatus Gottesmanbacteria bacterium GW2011_GWA2_42_18</name>
    <dbReference type="NCBI Taxonomy" id="1618442"/>
    <lineage>
        <taxon>Bacteria</taxon>
        <taxon>Candidatus Gottesmaniibacteriota</taxon>
    </lineage>
</organism>
<dbReference type="GO" id="GO:0015074">
    <property type="term" value="P:DNA integration"/>
    <property type="evidence" value="ECO:0007669"/>
    <property type="project" value="InterPro"/>
</dbReference>
<evidence type="ECO:0000313" key="3">
    <source>
        <dbReference type="Proteomes" id="UP000034320"/>
    </source>
</evidence>
<dbReference type="PROSITE" id="PS50994">
    <property type="entry name" value="INTEGRASE"/>
    <property type="match status" value="1"/>
</dbReference>
<name>A0A0G0ZBG3_9BACT</name>
<dbReference type="PANTHER" id="PTHR47515">
    <property type="entry name" value="LOW CALCIUM RESPONSE LOCUS PROTEIN T"/>
    <property type="match status" value="1"/>
</dbReference>
<dbReference type="Pfam" id="PF13518">
    <property type="entry name" value="HTH_28"/>
    <property type="match status" value="1"/>
</dbReference>
<accession>A0A0G0ZBG3</accession>
<dbReference type="AlphaFoldDB" id="A0A0G0ZBG3"/>
<dbReference type="InterPro" id="IPR012337">
    <property type="entry name" value="RNaseH-like_sf"/>
</dbReference>
<comment type="caution">
    <text evidence="2">The sequence shown here is derived from an EMBL/GenBank/DDBJ whole genome shotgun (WGS) entry which is preliminary data.</text>
</comment>
<gene>
    <name evidence="2" type="ORF">UV09_C0023G0001</name>
</gene>
<dbReference type="Proteomes" id="UP000034320">
    <property type="component" value="Unassembled WGS sequence"/>
</dbReference>
<dbReference type="PANTHER" id="PTHR47515:SF2">
    <property type="entry name" value="INTEGRASE CORE DOMAIN PROTEIN"/>
    <property type="match status" value="1"/>
</dbReference>
<dbReference type="SUPFAM" id="SSF46689">
    <property type="entry name" value="Homeodomain-like"/>
    <property type="match status" value="1"/>
</dbReference>
<evidence type="ECO:0000259" key="1">
    <source>
        <dbReference type="PROSITE" id="PS50994"/>
    </source>
</evidence>
<evidence type="ECO:0000313" key="2">
    <source>
        <dbReference type="EMBL" id="KKS46047.1"/>
    </source>
</evidence>
<sequence>MRGRYNGASMKAHNILPGVRQLSRLVNISSDAKRRLKWFDWYNFHGRNASLTCRHFAISPDTFYRWKRRYKRGALKTLEAESTRPKTFRKSKIPFETIKRIVDLRQKDMAFSKYKIKAILKRDFGICLSASSIGRILTSHGLIEKSTLVKGIKRRKRINWKIPRNRITFEHRYKSPGHLVQIDTKHVIVLSHTYYQLTAIDCYTRITYSKVYTTSTTDNSRDFLINLLLALPFKVEAIQTDNGHEFLFKFHAECINRGITHFFSRPRTPTDNSLVERMIESSVYELWLFDESLVPEIGYLNSRITAWSSRFNTYRPNQSLNYLTPMEYYQLKKKGEIYGRL</sequence>
<dbReference type="InterPro" id="IPR001584">
    <property type="entry name" value="Integrase_cat-core"/>
</dbReference>
<dbReference type="EMBL" id="LCDD01000023">
    <property type="protein sequence ID" value="KKS46047.1"/>
    <property type="molecule type" value="Genomic_DNA"/>
</dbReference>
<dbReference type="InterPro" id="IPR055247">
    <property type="entry name" value="InsJ-like_HTH"/>
</dbReference>
<dbReference type="InterPro" id="IPR009057">
    <property type="entry name" value="Homeodomain-like_sf"/>
</dbReference>
<dbReference type="SUPFAM" id="SSF53098">
    <property type="entry name" value="Ribonuclease H-like"/>
    <property type="match status" value="1"/>
</dbReference>
<dbReference type="Gene3D" id="3.30.420.10">
    <property type="entry name" value="Ribonuclease H-like superfamily/Ribonuclease H"/>
    <property type="match status" value="1"/>
</dbReference>
<dbReference type="InterPro" id="IPR036397">
    <property type="entry name" value="RNaseH_sf"/>
</dbReference>
<proteinExistence type="predicted"/>
<protein>
    <submittedName>
        <fullName evidence="2">Integrase catalytic region</fullName>
    </submittedName>
</protein>